<organism evidence="1 2">
    <name type="scientific">Acaulospora colombiana</name>
    <dbReference type="NCBI Taxonomy" id="27376"/>
    <lineage>
        <taxon>Eukaryota</taxon>
        <taxon>Fungi</taxon>
        <taxon>Fungi incertae sedis</taxon>
        <taxon>Mucoromycota</taxon>
        <taxon>Glomeromycotina</taxon>
        <taxon>Glomeromycetes</taxon>
        <taxon>Diversisporales</taxon>
        <taxon>Acaulosporaceae</taxon>
        <taxon>Acaulospora</taxon>
    </lineage>
</organism>
<gene>
    <name evidence="1" type="ORF">ACOLOM_LOCUS7656</name>
</gene>
<evidence type="ECO:0000313" key="1">
    <source>
        <dbReference type="EMBL" id="CAG8631693.1"/>
    </source>
</evidence>
<comment type="caution">
    <text evidence="1">The sequence shown here is derived from an EMBL/GenBank/DDBJ whole genome shotgun (WGS) entry which is preliminary data.</text>
</comment>
<accession>A0ACA9N4E8</accession>
<keyword evidence="2" id="KW-1185">Reference proteome</keyword>
<name>A0ACA9N4E8_9GLOM</name>
<reference evidence="1" key="1">
    <citation type="submission" date="2021-06" db="EMBL/GenBank/DDBJ databases">
        <authorList>
            <person name="Kallberg Y."/>
            <person name="Tangrot J."/>
            <person name="Rosling A."/>
        </authorList>
    </citation>
    <scope>NUCLEOTIDE SEQUENCE</scope>
    <source>
        <strain evidence="1">CL356</strain>
    </source>
</reference>
<sequence length="102" mass="11153">MASEAGRGGNYLSIDGGFNPLSALYIIDEMLQRLKFDLELEEDVRACDWFDLIVGSGHGGLIALLLGRLQMTTPQAIKAYNSLAAVIPTEPTEGKEQREANR</sequence>
<dbReference type="Proteomes" id="UP000789525">
    <property type="component" value="Unassembled WGS sequence"/>
</dbReference>
<proteinExistence type="predicted"/>
<feature type="non-terminal residue" evidence="1">
    <location>
        <position position="102"/>
    </location>
</feature>
<dbReference type="EMBL" id="CAJVPT010018143">
    <property type="protein sequence ID" value="CAG8631693.1"/>
    <property type="molecule type" value="Genomic_DNA"/>
</dbReference>
<evidence type="ECO:0000313" key="2">
    <source>
        <dbReference type="Proteomes" id="UP000789525"/>
    </source>
</evidence>
<protein>
    <submittedName>
        <fullName evidence="1">5720_t:CDS:1</fullName>
    </submittedName>
</protein>